<keyword evidence="2" id="KW-0812">Transmembrane</keyword>
<proteinExistence type="predicted"/>
<keyword evidence="3" id="KW-1133">Transmembrane helix</keyword>
<evidence type="ECO:0000313" key="9">
    <source>
        <dbReference type="Proteomes" id="UP000284531"/>
    </source>
</evidence>
<evidence type="ECO:0000256" key="2">
    <source>
        <dbReference type="ARBA" id="ARBA00022692"/>
    </source>
</evidence>
<dbReference type="PANTHER" id="PTHR30469">
    <property type="entry name" value="MULTIDRUG RESISTANCE PROTEIN MDTA"/>
    <property type="match status" value="1"/>
</dbReference>
<evidence type="ECO:0000256" key="6">
    <source>
        <dbReference type="SAM" id="SignalP"/>
    </source>
</evidence>
<dbReference type="Proteomes" id="UP000284531">
    <property type="component" value="Unassembled WGS sequence"/>
</dbReference>
<sequence>MRQIKLYIGLIIAMLVSACNNGDQLSDAYGNFEAVDYMISAENSGKIMGLNLKEGDVFNEPTLVGYIDTAQLFLKKEQLKAQRKSIASGIQNIISRIDVYKEQLVLLQKDKQRIDKMYADEAVSVKEVDDINGNIQVVEKQIKSVQSENAKVLGNIESLDRQIESINDLIAKSKIMVPEAATVLEKYKEPFEMVNAGTPLFKLADLRSLDLRAYISGDQLSSVRIGQKVKVIIDKNADENESLEGEITWISSQSEFTPKIIQTKQERVKLVYALKVRVVNDGRLKIGMPGEIRF</sequence>
<dbReference type="RefSeq" id="WP_120240326.1">
    <property type="nucleotide sequence ID" value="NZ_RAPQ01000009.1"/>
</dbReference>
<organism evidence="8 9">
    <name type="scientific">Marinifilum flexuosum</name>
    <dbReference type="NCBI Taxonomy" id="1117708"/>
    <lineage>
        <taxon>Bacteria</taxon>
        <taxon>Pseudomonadati</taxon>
        <taxon>Bacteroidota</taxon>
        <taxon>Bacteroidia</taxon>
        <taxon>Marinilabiliales</taxon>
        <taxon>Marinifilaceae</taxon>
    </lineage>
</organism>
<feature type="coiled-coil region" evidence="5">
    <location>
        <begin position="90"/>
        <end position="162"/>
    </location>
</feature>
<keyword evidence="6" id="KW-0732">Signal</keyword>
<feature type="chain" id="PRO_5019017288" evidence="6">
    <location>
        <begin position="19"/>
        <end position="294"/>
    </location>
</feature>
<evidence type="ECO:0000259" key="7">
    <source>
        <dbReference type="Pfam" id="PF25940"/>
    </source>
</evidence>
<dbReference type="Pfam" id="PF25940">
    <property type="entry name" value="LcnD_C"/>
    <property type="match status" value="1"/>
</dbReference>
<name>A0A419X427_9BACT</name>
<feature type="domain" description="LcnD-like C-terminal" evidence="7">
    <location>
        <begin position="208"/>
        <end position="256"/>
    </location>
</feature>
<dbReference type="InterPro" id="IPR058795">
    <property type="entry name" value="LcnD_C"/>
</dbReference>
<keyword evidence="9" id="KW-1185">Reference proteome</keyword>
<gene>
    <name evidence="8" type="ORF">BXY64_2552</name>
</gene>
<evidence type="ECO:0000256" key="3">
    <source>
        <dbReference type="ARBA" id="ARBA00022989"/>
    </source>
</evidence>
<feature type="signal peptide" evidence="6">
    <location>
        <begin position="1"/>
        <end position="18"/>
    </location>
</feature>
<dbReference type="AlphaFoldDB" id="A0A419X427"/>
<reference evidence="8 9" key="1">
    <citation type="submission" date="2018-09" db="EMBL/GenBank/DDBJ databases">
        <title>Genomic Encyclopedia of Archaeal and Bacterial Type Strains, Phase II (KMG-II): from individual species to whole genera.</title>
        <authorList>
            <person name="Goeker M."/>
        </authorList>
    </citation>
    <scope>NUCLEOTIDE SEQUENCE [LARGE SCALE GENOMIC DNA]</scope>
    <source>
        <strain evidence="8 9">DSM 21950</strain>
    </source>
</reference>
<evidence type="ECO:0000256" key="1">
    <source>
        <dbReference type="ARBA" id="ARBA00004370"/>
    </source>
</evidence>
<dbReference type="GO" id="GO:0015562">
    <property type="term" value="F:efflux transmembrane transporter activity"/>
    <property type="evidence" value="ECO:0007669"/>
    <property type="project" value="TreeGrafter"/>
</dbReference>
<protein>
    <submittedName>
        <fullName evidence="8">HlyD family secretion protein</fullName>
    </submittedName>
</protein>
<dbReference type="PROSITE" id="PS51257">
    <property type="entry name" value="PROKAR_LIPOPROTEIN"/>
    <property type="match status" value="1"/>
</dbReference>
<accession>A0A419X427</accession>
<dbReference type="GO" id="GO:1990281">
    <property type="term" value="C:efflux pump complex"/>
    <property type="evidence" value="ECO:0007669"/>
    <property type="project" value="TreeGrafter"/>
</dbReference>
<dbReference type="OrthoDB" id="9778236at2"/>
<evidence type="ECO:0000256" key="5">
    <source>
        <dbReference type="SAM" id="Coils"/>
    </source>
</evidence>
<dbReference type="Gene3D" id="2.40.30.170">
    <property type="match status" value="1"/>
</dbReference>
<dbReference type="EMBL" id="RAPQ01000009">
    <property type="protein sequence ID" value="RKE02462.1"/>
    <property type="molecule type" value="Genomic_DNA"/>
</dbReference>
<evidence type="ECO:0000313" key="8">
    <source>
        <dbReference type="EMBL" id="RKE02462.1"/>
    </source>
</evidence>
<comment type="subcellular location">
    <subcellularLocation>
        <location evidence="1">Membrane</location>
    </subcellularLocation>
</comment>
<evidence type="ECO:0000256" key="4">
    <source>
        <dbReference type="ARBA" id="ARBA00023136"/>
    </source>
</evidence>
<keyword evidence="5" id="KW-0175">Coiled coil</keyword>
<comment type="caution">
    <text evidence="8">The sequence shown here is derived from an EMBL/GenBank/DDBJ whole genome shotgun (WGS) entry which is preliminary data.</text>
</comment>
<keyword evidence="4" id="KW-0472">Membrane</keyword>